<keyword evidence="2" id="KW-0238">DNA-binding</keyword>
<organism evidence="5 6">
    <name type="scientific">Sphingomonas canadensis</name>
    <dbReference type="NCBI Taxonomy" id="1219257"/>
    <lineage>
        <taxon>Bacteria</taxon>
        <taxon>Pseudomonadati</taxon>
        <taxon>Pseudomonadota</taxon>
        <taxon>Alphaproteobacteria</taxon>
        <taxon>Sphingomonadales</taxon>
        <taxon>Sphingomonadaceae</taxon>
        <taxon>Sphingomonas</taxon>
    </lineage>
</organism>
<evidence type="ECO:0000313" key="5">
    <source>
        <dbReference type="EMBL" id="MFD0947371.1"/>
    </source>
</evidence>
<dbReference type="Gene3D" id="1.20.120.530">
    <property type="entry name" value="GntR ligand-binding domain-like"/>
    <property type="match status" value="1"/>
</dbReference>
<dbReference type="InterPro" id="IPR008920">
    <property type="entry name" value="TF_FadR/GntR_C"/>
</dbReference>
<sequence length="223" mass="26175">MKLRTGEARSNGVATKIADEVRTLVAGGMLSPGVRLGQIELAERFDSSPVPVREALKLLTSEGIVEHDPNRGFFVARLSSAEAWQLFRMRHLLEDDLLQSIEWPSRAQLADLRKRAVELERLLDAEQRRDWWLRHREFHQTIFDFSPHKVMVREAMRLWTLTDRFRAILPLPRRSNAQRNLVRKHDLVEALAEQDREKLVRLRRDRRVSFEGMVLEILEDRNL</sequence>
<evidence type="ECO:0000313" key="6">
    <source>
        <dbReference type="Proteomes" id="UP001596977"/>
    </source>
</evidence>
<dbReference type="Pfam" id="PF07729">
    <property type="entry name" value="FCD"/>
    <property type="match status" value="1"/>
</dbReference>
<dbReference type="SMART" id="SM00345">
    <property type="entry name" value="HTH_GNTR"/>
    <property type="match status" value="1"/>
</dbReference>
<dbReference type="EMBL" id="JBHTJG010000006">
    <property type="protein sequence ID" value="MFD0947371.1"/>
    <property type="molecule type" value="Genomic_DNA"/>
</dbReference>
<dbReference type="InterPro" id="IPR000524">
    <property type="entry name" value="Tscrpt_reg_HTH_GntR"/>
</dbReference>
<evidence type="ECO:0000256" key="1">
    <source>
        <dbReference type="ARBA" id="ARBA00023015"/>
    </source>
</evidence>
<dbReference type="SUPFAM" id="SSF48008">
    <property type="entry name" value="GntR ligand-binding domain-like"/>
    <property type="match status" value="1"/>
</dbReference>
<protein>
    <submittedName>
        <fullName evidence="5">GntR family transcriptional regulator</fullName>
    </submittedName>
</protein>
<dbReference type="CDD" id="cd07377">
    <property type="entry name" value="WHTH_GntR"/>
    <property type="match status" value="1"/>
</dbReference>
<dbReference type="PANTHER" id="PTHR43537:SF45">
    <property type="entry name" value="GNTR FAMILY REGULATORY PROTEIN"/>
    <property type="match status" value="1"/>
</dbReference>
<dbReference type="SUPFAM" id="SSF46785">
    <property type="entry name" value="Winged helix' DNA-binding domain"/>
    <property type="match status" value="1"/>
</dbReference>
<dbReference type="Gene3D" id="1.10.10.10">
    <property type="entry name" value="Winged helix-like DNA-binding domain superfamily/Winged helix DNA-binding domain"/>
    <property type="match status" value="1"/>
</dbReference>
<reference evidence="6" key="1">
    <citation type="journal article" date="2019" name="Int. J. Syst. Evol. Microbiol.">
        <title>The Global Catalogue of Microorganisms (GCM) 10K type strain sequencing project: providing services to taxonomists for standard genome sequencing and annotation.</title>
        <authorList>
            <consortium name="The Broad Institute Genomics Platform"/>
            <consortium name="The Broad Institute Genome Sequencing Center for Infectious Disease"/>
            <person name="Wu L."/>
            <person name="Ma J."/>
        </authorList>
    </citation>
    <scope>NUCLEOTIDE SEQUENCE [LARGE SCALE GENOMIC DNA]</scope>
    <source>
        <strain evidence="6">CCUG 62982</strain>
    </source>
</reference>
<dbReference type="InterPro" id="IPR036390">
    <property type="entry name" value="WH_DNA-bd_sf"/>
</dbReference>
<dbReference type="RefSeq" id="WP_264944851.1">
    <property type="nucleotide sequence ID" value="NZ_JAPDRA010000006.1"/>
</dbReference>
<evidence type="ECO:0000256" key="2">
    <source>
        <dbReference type="ARBA" id="ARBA00023125"/>
    </source>
</evidence>
<dbReference type="InterPro" id="IPR011711">
    <property type="entry name" value="GntR_C"/>
</dbReference>
<dbReference type="Proteomes" id="UP001596977">
    <property type="component" value="Unassembled WGS sequence"/>
</dbReference>
<name>A0ABW3H7A7_9SPHN</name>
<dbReference type="InterPro" id="IPR036388">
    <property type="entry name" value="WH-like_DNA-bd_sf"/>
</dbReference>
<keyword evidence="1" id="KW-0805">Transcription regulation</keyword>
<dbReference type="Pfam" id="PF00392">
    <property type="entry name" value="GntR"/>
    <property type="match status" value="1"/>
</dbReference>
<gene>
    <name evidence="5" type="ORF">ACFQ1E_13560</name>
</gene>
<proteinExistence type="predicted"/>
<dbReference type="PANTHER" id="PTHR43537">
    <property type="entry name" value="TRANSCRIPTIONAL REGULATOR, GNTR FAMILY"/>
    <property type="match status" value="1"/>
</dbReference>
<evidence type="ECO:0000256" key="3">
    <source>
        <dbReference type="ARBA" id="ARBA00023163"/>
    </source>
</evidence>
<comment type="caution">
    <text evidence="5">The sequence shown here is derived from an EMBL/GenBank/DDBJ whole genome shotgun (WGS) entry which is preliminary data.</text>
</comment>
<feature type="domain" description="HTH gntR-type" evidence="4">
    <location>
        <begin position="11"/>
        <end position="78"/>
    </location>
</feature>
<keyword evidence="3" id="KW-0804">Transcription</keyword>
<dbReference type="PROSITE" id="PS50949">
    <property type="entry name" value="HTH_GNTR"/>
    <property type="match status" value="1"/>
</dbReference>
<accession>A0ABW3H7A7</accession>
<evidence type="ECO:0000259" key="4">
    <source>
        <dbReference type="PROSITE" id="PS50949"/>
    </source>
</evidence>
<keyword evidence="6" id="KW-1185">Reference proteome</keyword>